<comment type="caution">
    <text evidence="2">The sequence shown here is derived from an EMBL/GenBank/DDBJ whole genome shotgun (WGS) entry which is preliminary data.</text>
</comment>
<evidence type="ECO:0000256" key="1">
    <source>
        <dbReference type="SAM" id="MobiDB-lite"/>
    </source>
</evidence>
<feature type="region of interest" description="Disordered" evidence="1">
    <location>
        <begin position="1"/>
        <end position="20"/>
    </location>
</feature>
<dbReference type="Proteomes" id="UP000498740">
    <property type="component" value="Unassembled WGS sequence"/>
</dbReference>
<evidence type="ECO:0000313" key="2">
    <source>
        <dbReference type="EMBL" id="GFN09309.1"/>
    </source>
</evidence>
<protein>
    <submittedName>
        <fullName evidence="2">Uncharacterized protein</fullName>
    </submittedName>
</protein>
<reference evidence="2 3" key="1">
    <citation type="submission" date="2020-05" db="EMBL/GenBank/DDBJ databases">
        <title>Whole genome shotgun sequence of Streptomyces microflavus NBRC 13062.</title>
        <authorList>
            <person name="Komaki H."/>
            <person name="Tamura T."/>
        </authorList>
    </citation>
    <scope>NUCLEOTIDE SEQUENCE [LARGE SCALE GENOMIC DNA]</scope>
    <source>
        <strain evidence="2 3">NBRC 13062</strain>
    </source>
</reference>
<evidence type="ECO:0000313" key="3">
    <source>
        <dbReference type="Proteomes" id="UP000498740"/>
    </source>
</evidence>
<name>A0A7J0D493_STRMI</name>
<proteinExistence type="predicted"/>
<dbReference type="AlphaFoldDB" id="A0A7J0D493"/>
<gene>
    <name evidence="2" type="ORF">Smic_78650</name>
</gene>
<dbReference type="EMBL" id="BLWD01000002">
    <property type="protein sequence ID" value="GFN09309.1"/>
    <property type="molecule type" value="Genomic_DNA"/>
</dbReference>
<sequence length="72" mass="7204">MRTAGEAITAPPPKPGAAARRAFTHTNPAGRVFGAAVRVIAVVSPGAGALPEGCPAELRGAPGLFLTLTRSQ</sequence>
<accession>A0A7J0D493</accession>
<organism evidence="2 3">
    <name type="scientific">Streptomyces microflavus</name>
    <name type="common">Streptomyces lipmanii</name>
    <dbReference type="NCBI Taxonomy" id="1919"/>
    <lineage>
        <taxon>Bacteria</taxon>
        <taxon>Bacillati</taxon>
        <taxon>Actinomycetota</taxon>
        <taxon>Actinomycetes</taxon>
        <taxon>Kitasatosporales</taxon>
        <taxon>Streptomycetaceae</taxon>
        <taxon>Streptomyces</taxon>
    </lineage>
</organism>